<dbReference type="WBParaSite" id="ALUE_0001797701-mRNA-1">
    <property type="protein sequence ID" value="ALUE_0001797701-mRNA-1"/>
    <property type="gene ID" value="ALUE_0001797701"/>
</dbReference>
<protein>
    <submittedName>
        <fullName evidence="2">Uncharacterized protein</fullName>
    </submittedName>
</protein>
<accession>A0A0M3IHQ4</accession>
<organism evidence="1 2">
    <name type="scientific">Ascaris lumbricoides</name>
    <name type="common">Giant roundworm</name>
    <dbReference type="NCBI Taxonomy" id="6252"/>
    <lineage>
        <taxon>Eukaryota</taxon>
        <taxon>Metazoa</taxon>
        <taxon>Ecdysozoa</taxon>
        <taxon>Nematoda</taxon>
        <taxon>Chromadorea</taxon>
        <taxon>Rhabditida</taxon>
        <taxon>Spirurina</taxon>
        <taxon>Ascaridomorpha</taxon>
        <taxon>Ascaridoidea</taxon>
        <taxon>Ascarididae</taxon>
        <taxon>Ascaris</taxon>
    </lineage>
</organism>
<name>A0A0M3IHQ4_ASCLU</name>
<evidence type="ECO:0000313" key="1">
    <source>
        <dbReference type="Proteomes" id="UP000036681"/>
    </source>
</evidence>
<sequence>MQKHDPYTSIKKALCMQTFIIFHRLLPISSQPTNKKIHLILSNNSFSRFYCEQKR</sequence>
<dbReference type="Proteomes" id="UP000036681">
    <property type="component" value="Unplaced"/>
</dbReference>
<reference evidence="2" key="1">
    <citation type="submission" date="2017-02" db="UniProtKB">
        <authorList>
            <consortium name="WormBaseParasite"/>
        </authorList>
    </citation>
    <scope>IDENTIFICATION</scope>
</reference>
<proteinExistence type="predicted"/>
<keyword evidence="1" id="KW-1185">Reference proteome</keyword>
<evidence type="ECO:0000313" key="2">
    <source>
        <dbReference type="WBParaSite" id="ALUE_0001797701-mRNA-1"/>
    </source>
</evidence>
<dbReference type="AlphaFoldDB" id="A0A0M3IHQ4"/>